<dbReference type="PANTHER" id="PTHR31988:SF19">
    <property type="entry name" value="9-O-ACETYL-N-ACETYLNEURAMINIC ACID DEACETYLASE-RELATED"/>
    <property type="match status" value="1"/>
</dbReference>
<organism evidence="4 5">
    <name type="scientific">Spirosoma terrae</name>
    <dbReference type="NCBI Taxonomy" id="1968276"/>
    <lineage>
        <taxon>Bacteria</taxon>
        <taxon>Pseudomonadati</taxon>
        <taxon>Bacteroidota</taxon>
        <taxon>Cytophagia</taxon>
        <taxon>Cytophagales</taxon>
        <taxon>Cytophagaceae</taxon>
        <taxon>Spirosoma</taxon>
    </lineage>
</organism>
<name>A0A6L9LCE3_9BACT</name>
<feature type="chain" id="PRO_5027073366" evidence="2">
    <location>
        <begin position="22"/>
        <end position="284"/>
    </location>
</feature>
<dbReference type="SUPFAM" id="SSF52266">
    <property type="entry name" value="SGNH hydrolase"/>
    <property type="match status" value="1"/>
</dbReference>
<evidence type="ECO:0000259" key="3">
    <source>
        <dbReference type="Pfam" id="PF03629"/>
    </source>
</evidence>
<reference evidence="4 5" key="1">
    <citation type="submission" date="2020-02" db="EMBL/GenBank/DDBJ databases">
        <title>Draft genome sequence of two Spirosoma agri KCTC 52727 and Spirosoma terrae KCTC 52035.</title>
        <authorList>
            <person name="Rojas J."/>
            <person name="Ambika Manirajan B."/>
            <person name="Suarez C."/>
            <person name="Ratering S."/>
            <person name="Schnell S."/>
        </authorList>
    </citation>
    <scope>NUCLEOTIDE SEQUENCE [LARGE SCALE GENOMIC DNA]</scope>
    <source>
        <strain evidence="4 5">KCTC 52035</strain>
    </source>
</reference>
<dbReference type="RefSeq" id="WP_163951588.1">
    <property type="nucleotide sequence ID" value="NZ_JAAFZH010000008.1"/>
</dbReference>
<comment type="caution">
    <text evidence="4">The sequence shown here is derived from an EMBL/GenBank/DDBJ whole genome shotgun (WGS) entry which is preliminary data.</text>
</comment>
<dbReference type="EMBL" id="JAAFZH010000008">
    <property type="protein sequence ID" value="NDU96781.1"/>
    <property type="molecule type" value="Genomic_DNA"/>
</dbReference>
<feature type="domain" description="Sialate O-acetylesterase" evidence="3">
    <location>
        <begin position="26"/>
        <end position="274"/>
    </location>
</feature>
<keyword evidence="2" id="KW-0732">Signal</keyword>
<dbReference type="Gene3D" id="3.40.50.1110">
    <property type="entry name" value="SGNH hydrolase"/>
    <property type="match status" value="1"/>
</dbReference>
<dbReference type="GO" id="GO:0016788">
    <property type="term" value="F:hydrolase activity, acting on ester bonds"/>
    <property type="evidence" value="ECO:0007669"/>
    <property type="project" value="UniProtKB-ARBA"/>
</dbReference>
<dbReference type="Pfam" id="PF03629">
    <property type="entry name" value="SASA"/>
    <property type="match status" value="1"/>
</dbReference>
<dbReference type="InterPro" id="IPR036514">
    <property type="entry name" value="SGNH_hydro_sf"/>
</dbReference>
<keyword evidence="1" id="KW-0378">Hydrolase</keyword>
<evidence type="ECO:0000256" key="2">
    <source>
        <dbReference type="SAM" id="SignalP"/>
    </source>
</evidence>
<gene>
    <name evidence="4" type="ORF">GK108_18000</name>
</gene>
<dbReference type="InterPro" id="IPR052940">
    <property type="entry name" value="Carb_Esterase_6"/>
</dbReference>
<sequence length="284" mass="31327">MNKLPLLIIFFLFVLTCSASAQDPNFHIYLCLGQSNMEGPAPIEPQDTTVSSRFQVLSVLDCPDLGRSKGDWYVAKPPLFRCNTRLSPADYFGRTMVANLPDNIRVGVVPVAVAGSKIEIFDKSRYQAYLDSSAAERPWMINMAKQYGGNPYQRLVEMTRLAQQKGVIKGILLHQGESNTGDKAWPAKVKKIYDDLLADLQLPPNSIPLLAGELVNADQEGKCASMNPIIATLPQTIPQAHVISSKGLPAVPDKLHFTSESIRKFGRRYAVEMLSLMGYKASAE</sequence>
<evidence type="ECO:0000313" key="4">
    <source>
        <dbReference type="EMBL" id="NDU96781.1"/>
    </source>
</evidence>
<keyword evidence="5" id="KW-1185">Reference proteome</keyword>
<dbReference type="InterPro" id="IPR005181">
    <property type="entry name" value="SASA"/>
</dbReference>
<dbReference type="AlphaFoldDB" id="A0A6L9LCE3"/>
<protein>
    <submittedName>
        <fullName evidence="4">Sialate O-acetylesterase</fullName>
    </submittedName>
</protein>
<proteinExistence type="predicted"/>
<feature type="signal peptide" evidence="2">
    <location>
        <begin position="1"/>
        <end position="21"/>
    </location>
</feature>
<accession>A0A6L9LCE3</accession>
<evidence type="ECO:0000256" key="1">
    <source>
        <dbReference type="ARBA" id="ARBA00022801"/>
    </source>
</evidence>
<dbReference type="Proteomes" id="UP000474175">
    <property type="component" value="Unassembled WGS sequence"/>
</dbReference>
<dbReference type="PANTHER" id="PTHR31988">
    <property type="entry name" value="ESTERASE, PUTATIVE (DUF303)-RELATED"/>
    <property type="match status" value="1"/>
</dbReference>
<evidence type="ECO:0000313" key="5">
    <source>
        <dbReference type="Proteomes" id="UP000474175"/>
    </source>
</evidence>